<dbReference type="KEGG" id="luo:HHL09_25660"/>
<dbReference type="RefSeq" id="WP_169457509.1">
    <property type="nucleotide sequence ID" value="NZ_CP051774.1"/>
</dbReference>
<organism evidence="2 3">
    <name type="scientific">Luteolibacter luteus</name>
    <dbReference type="NCBI Taxonomy" id="2728835"/>
    <lineage>
        <taxon>Bacteria</taxon>
        <taxon>Pseudomonadati</taxon>
        <taxon>Verrucomicrobiota</taxon>
        <taxon>Verrucomicrobiia</taxon>
        <taxon>Verrucomicrobiales</taxon>
        <taxon>Verrucomicrobiaceae</taxon>
        <taxon>Luteolibacter</taxon>
    </lineage>
</organism>
<gene>
    <name evidence="2" type="ORF">HHL09_25660</name>
</gene>
<accession>A0A858RSR8</accession>
<evidence type="ECO:0000313" key="2">
    <source>
        <dbReference type="EMBL" id="QJE99023.1"/>
    </source>
</evidence>
<dbReference type="AlphaFoldDB" id="A0A858RSR8"/>
<sequence length="169" mass="17992">MNTTLVREADSRPQQTDKPTSIPVRATFKSGRAVILETTIPFPAAPSLGQDFDINRLPATDQAQLDSFSRRGYLYKIGSGKDGVPEVEIAVEAAASHSELKLNSARIPHSHRAAVAEFLERELGSFSVAWELDHAAPLVIAKEPSGASPSAETLGEGIQSVIACPMNAG</sequence>
<keyword evidence="3" id="KW-1185">Reference proteome</keyword>
<reference evidence="2 3" key="1">
    <citation type="submission" date="2020-04" db="EMBL/GenBank/DDBJ databases">
        <title>Luteolibacter sp. G-1-1-1 isolated from soil.</title>
        <authorList>
            <person name="Dahal R.H."/>
        </authorList>
    </citation>
    <scope>NUCLEOTIDE SEQUENCE [LARGE SCALE GENOMIC DNA]</scope>
    <source>
        <strain evidence="2 3">G-1-1-1</strain>
    </source>
</reference>
<dbReference type="Proteomes" id="UP000501812">
    <property type="component" value="Chromosome"/>
</dbReference>
<dbReference type="EMBL" id="CP051774">
    <property type="protein sequence ID" value="QJE99023.1"/>
    <property type="molecule type" value="Genomic_DNA"/>
</dbReference>
<protein>
    <submittedName>
        <fullName evidence="2">Uncharacterized protein</fullName>
    </submittedName>
</protein>
<name>A0A858RSR8_9BACT</name>
<evidence type="ECO:0000313" key="3">
    <source>
        <dbReference type="Proteomes" id="UP000501812"/>
    </source>
</evidence>
<evidence type="ECO:0000256" key="1">
    <source>
        <dbReference type="SAM" id="MobiDB-lite"/>
    </source>
</evidence>
<feature type="region of interest" description="Disordered" evidence="1">
    <location>
        <begin position="1"/>
        <end position="21"/>
    </location>
</feature>
<proteinExistence type="predicted"/>